<dbReference type="EMBL" id="MU070056">
    <property type="protein sequence ID" value="KAF5830318.1"/>
    <property type="molecule type" value="Genomic_DNA"/>
</dbReference>
<keyword evidence="1" id="KW-1133">Transmembrane helix</keyword>
<keyword evidence="3" id="KW-1185">Reference proteome</keyword>
<feature type="transmembrane region" description="Helical" evidence="1">
    <location>
        <begin position="30"/>
        <end position="47"/>
    </location>
</feature>
<protein>
    <submittedName>
        <fullName evidence="2">Uncharacterized protein</fullName>
    </submittedName>
</protein>
<comment type="caution">
    <text evidence="2">The sequence shown here is derived from an EMBL/GenBank/DDBJ whole genome shotgun (WGS) entry which is preliminary data.</text>
</comment>
<evidence type="ECO:0000256" key="1">
    <source>
        <dbReference type="SAM" id="Phobius"/>
    </source>
</evidence>
<reference evidence="2" key="1">
    <citation type="submission" date="2017-08" db="EMBL/GenBank/DDBJ databases">
        <authorList>
            <person name="Polle J.E."/>
            <person name="Barry K."/>
            <person name="Cushman J."/>
            <person name="Schmutz J."/>
            <person name="Tran D."/>
            <person name="Hathwaick L.T."/>
            <person name="Yim W.C."/>
            <person name="Jenkins J."/>
            <person name="Mckie-Krisberg Z.M."/>
            <person name="Prochnik S."/>
            <person name="Lindquist E."/>
            <person name="Dockter R.B."/>
            <person name="Adam C."/>
            <person name="Molina H."/>
            <person name="Bunkerborg J."/>
            <person name="Jin E."/>
            <person name="Buchheim M."/>
            <person name="Magnuson J."/>
        </authorList>
    </citation>
    <scope>NUCLEOTIDE SEQUENCE</scope>
    <source>
        <strain evidence="2">CCAP 19/18</strain>
    </source>
</reference>
<keyword evidence="1" id="KW-0812">Transmembrane</keyword>
<evidence type="ECO:0000313" key="2">
    <source>
        <dbReference type="EMBL" id="KAF5830318.1"/>
    </source>
</evidence>
<gene>
    <name evidence="2" type="ORF">DUNSADRAFT_14749</name>
</gene>
<feature type="transmembrane region" description="Helical" evidence="1">
    <location>
        <begin position="67"/>
        <end position="83"/>
    </location>
</feature>
<organism evidence="2 3">
    <name type="scientific">Dunaliella salina</name>
    <name type="common">Green alga</name>
    <name type="synonym">Protococcus salinus</name>
    <dbReference type="NCBI Taxonomy" id="3046"/>
    <lineage>
        <taxon>Eukaryota</taxon>
        <taxon>Viridiplantae</taxon>
        <taxon>Chlorophyta</taxon>
        <taxon>core chlorophytes</taxon>
        <taxon>Chlorophyceae</taxon>
        <taxon>CS clade</taxon>
        <taxon>Chlamydomonadales</taxon>
        <taxon>Dunaliellaceae</taxon>
        <taxon>Dunaliella</taxon>
    </lineage>
</organism>
<accession>A0ABQ7G6S4</accession>
<name>A0ABQ7G6S4_DUNSA</name>
<proteinExistence type="predicted"/>
<dbReference type="Proteomes" id="UP000815325">
    <property type="component" value="Unassembled WGS sequence"/>
</dbReference>
<sequence length="86" mass="9901">MFVIITIIIIIIIIIIINIIIIIMMQLCTFICVLTLSHIYSCAGFIMPVSSSDPNLHMGDRKRNNSGTFWGLFFQALYAYLEYHDQ</sequence>
<keyword evidence="1" id="KW-0472">Membrane</keyword>
<feature type="transmembrane region" description="Helical" evidence="1">
    <location>
        <begin position="6"/>
        <end position="23"/>
    </location>
</feature>
<evidence type="ECO:0000313" key="3">
    <source>
        <dbReference type="Proteomes" id="UP000815325"/>
    </source>
</evidence>